<keyword evidence="3" id="KW-1185">Reference proteome</keyword>
<dbReference type="EMBL" id="JAGXEW010000145">
    <property type="protein sequence ID" value="KAK1145811.1"/>
    <property type="molecule type" value="Genomic_DNA"/>
</dbReference>
<comment type="caution">
    <text evidence="2">The sequence shown here is derived from an EMBL/GenBank/DDBJ whole genome shotgun (WGS) entry which is preliminary data.</text>
</comment>
<evidence type="ECO:0000259" key="1">
    <source>
        <dbReference type="Pfam" id="PF10545"/>
    </source>
</evidence>
<name>A0AAD8CEI1_ACIOX</name>
<evidence type="ECO:0000313" key="2">
    <source>
        <dbReference type="EMBL" id="KAK1145811.1"/>
    </source>
</evidence>
<dbReference type="Pfam" id="PF10545">
    <property type="entry name" value="MADF_DNA_bdg"/>
    <property type="match status" value="1"/>
</dbReference>
<reference evidence="2" key="1">
    <citation type="submission" date="2022-02" db="EMBL/GenBank/DDBJ databases">
        <title>Atlantic sturgeon de novo genome assembly.</title>
        <authorList>
            <person name="Stock M."/>
            <person name="Klopp C."/>
            <person name="Guiguen Y."/>
            <person name="Cabau C."/>
            <person name="Parinello H."/>
            <person name="Santidrian Yebra-Pimentel E."/>
            <person name="Kuhl H."/>
            <person name="Dirks R.P."/>
            <person name="Guessner J."/>
            <person name="Wuertz S."/>
            <person name="Du K."/>
            <person name="Schartl M."/>
        </authorList>
    </citation>
    <scope>NUCLEOTIDE SEQUENCE</scope>
    <source>
        <strain evidence="2">STURGEONOMICS-FGT-2020</strain>
        <tissue evidence="2">Whole blood</tissue>
    </source>
</reference>
<dbReference type="Proteomes" id="UP001230051">
    <property type="component" value="Unassembled WGS sequence"/>
</dbReference>
<organism evidence="2 3">
    <name type="scientific">Acipenser oxyrinchus oxyrinchus</name>
    <dbReference type="NCBI Taxonomy" id="40147"/>
    <lineage>
        <taxon>Eukaryota</taxon>
        <taxon>Metazoa</taxon>
        <taxon>Chordata</taxon>
        <taxon>Craniata</taxon>
        <taxon>Vertebrata</taxon>
        <taxon>Euteleostomi</taxon>
        <taxon>Actinopterygii</taxon>
        <taxon>Chondrostei</taxon>
        <taxon>Acipenseriformes</taxon>
        <taxon>Acipenseridae</taxon>
        <taxon>Acipenser</taxon>
    </lineage>
</organism>
<evidence type="ECO:0000313" key="3">
    <source>
        <dbReference type="Proteomes" id="UP001230051"/>
    </source>
</evidence>
<protein>
    <recommendedName>
        <fullName evidence="1">MADF domain-containing protein</fullName>
    </recommendedName>
</protein>
<feature type="domain" description="MADF" evidence="1">
    <location>
        <begin position="25"/>
        <end position="72"/>
    </location>
</feature>
<dbReference type="AlphaFoldDB" id="A0AAD8CEI1"/>
<sequence length="118" mass="13045">MGPKTCGLQKRQTVQKNCDISDQQSGVNFTEDNIKTRWKNLPTTFQREHKKVVAGKKSGAGSDTVYTSKLRFYEKLLILCDCGEPCCSIDNLPSDVLLCSSSDNMPSLEHSSLAPSED</sequence>
<gene>
    <name evidence="2" type="ORF">AOXY_G36098</name>
</gene>
<accession>A0AAD8CEI1</accession>
<proteinExistence type="predicted"/>
<dbReference type="InterPro" id="IPR006578">
    <property type="entry name" value="MADF-dom"/>
</dbReference>